<dbReference type="InterPro" id="IPR023828">
    <property type="entry name" value="Peptidase_S8_Ser-AS"/>
</dbReference>
<feature type="signal peptide" evidence="6">
    <location>
        <begin position="1"/>
        <end position="28"/>
    </location>
</feature>
<reference evidence="8 9" key="1">
    <citation type="submission" date="2012-06" db="EMBL/GenBank/DDBJ databases">
        <title>Finished chromosome of genome of Crinalium epipsammum PCC 9333.</title>
        <authorList>
            <consortium name="US DOE Joint Genome Institute"/>
            <person name="Gugger M."/>
            <person name="Coursin T."/>
            <person name="Rippka R."/>
            <person name="Tandeau De Marsac N."/>
            <person name="Huntemann M."/>
            <person name="Wei C.-L."/>
            <person name="Han J."/>
            <person name="Detter J.C."/>
            <person name="Han C."/>
            <person name="Tapia R."/>
            <person name="Davenport K."/>
            <person name="Daligault H."/>
            <person name="Erkkila T."/>
            <person name="Gu W."/>
            <person name="Munk A.C.C."/>
            <person name="Teshima H."/>
            <person name="Xu Y."/>
            <person name="Chain P."/>
            <person name="Chen A."/>
            <person name="Krypides N."/>
            <person name="Mavromatis K."/>
            <person name="Markowitz V."/>
            <person name="Szeto E."/>
            <person name="Ivanova N."/>
            <person name="Mikhailova N."/>
            <person name="Ovchinnikova G."/>
            <person name="Pagani I."/>
            <person name="Pati A."/>
            <person name="Goodwin L."/>
            <person name="Peters L."/>
            <person name="Pitluck S."/>
            <person name="Woyke T."/>
            <person name="Kerfeld C."/>
        </authorList>
    </citation>
    <scope>NUCLEOTIDE SEQUENCE [LARGE SCALE GENOMIC DNA]</scope>
    <source>
        <strain evidence="8 9">PCC 9333</strain>
    </source>
</reference>
<evidence type="ECO:0000313" key="8">
    <source>
        <dbReference type="EMBL" id="AFZ15317.1"/>
    </source>
</evidence>
<dbReference type="PANTHER" id="PTHR43806">
    <property type="entry name" value="PEPTIDASE S8"/>
    <property type="match status" value="1"/>
</dbReference>
<protein>
    <submittedName>
        <fullName evidence="8">Peptidase S8 and S53 subtilisin kexin sedolisin</fullName>
    </submittedName>
</protein>
<dbReference type="InterPro" id="IPR000209">
    <property type="entry name" value="Peptidase_S8/S53_dom"/>
</dbReference>
<evidence type="ECO:0000256" key="3">
    <source>
        <dbReference type="ARBA" id="ARBA00022801"/>
    </source>
</evidence>
<evidence type="ECO:0000256" key="2">
    <source>
        <dbReference type="ARBA" id="ARBA00022670"/>
    </source>
</evidence>
<name>K9W6D5_9CYAN</name>
<gene>
    <name evidence="8" type="ORF">Cri9333_4536</name>
</gene>
<organism evidence="8 9">
    <name type="scientific">Crinalium epipsammum PCC 9333</name>
    <dbReference type="NCBI Taxonomy" id="1173022"/>
    <lineage>
        <taxon>Bacteria</taxon>
        <taxon>Bacillati</taxon>
        <taxon>Cyanobacteriota</taxon>
        <taxon>Cyanophyceae</taxon>
        <taxon>Gomontiellales</taxon>
        <taxon>Gomontiellaceae</taxon>
        <taxon>Crinalium</taxon>
    </lineage>
</organism>
<dbReference type="EMBL" id="CP003620">
    <property type="protein sequence ID" value="AFZ15317.1"/>
    <property type="molecule type" value="Genomic_DNA"/>
</dbReference>
<comment type="caution">
    <text evidence="5">Lacks conserved residue(s) required for the propagation of feature annotation.</text>
</comment>
<dbReference type="InterPro" id="IPR036852">
    <property type="entry name" value="Peptidase_S8/S53_dom_sf"/>
</dbReference>
<evidence type="ECO:0000256" key="6">
    <source>
        <dbReference type="SAM" id="SignalP"/>
    </source>
</evidence>
<evidence type="ECO:0000313" key="9">
    <source>
        <dbReference type="Proteomes" id="UP000010472"/>
    </source>
</evidence>
<evidence type="ECO:0000256" key="4">
    <source>
        <dbReference type="ARBA" id="ARBA00022825"/>
    </source>
</evidence>
<dbReference type="RefSeq" id="WP_015205408.1">
    <property type="nucleotide sequence ID" value="NC_019753.1"/>
</dbReference>
<dbReference type="InterPro" id="IPR008979">
    <property type="entry name" value="Galactose-bd-like_sf"/>
</dbReference>
<evidence type="ECO:0000259" key="7">
    <source>
        <dbReference type="Pfam" id="PF00082"/>
    </source>
</evidence>
<dbReference type="PROSITE" id="PS00138">
    <property type="entry name" value="SUBTILASE_SER"/>
    <property type="match status" value="1"/>
</dbReference>
<keyword evidence="9" id="KW-1185">Reference proteome</keyword>
<dbReference type="Gene3D" id="3.40.50.200">
    <property type="entry name" value="Peptidase S8/S53 domain"/>
    <property type="match status" value="1"/>
</dbReference>
<dbReference type="Pfam" id="PF00082">
    <property type="entry name" value="Peptidase_S8"/>
    <property type="match status" value="1"/>
</dbReference>
<sequence length="541" mass="59122">MAQQLITKRFKSIFYALAASCLTTPALALPSSLGSAGIDALKLQAAPYNLTGRKIAIGQVEIGRPGYFGLDKTASPNLWLSLARVFYRDTPAKSNSEVDGHASMVAGVMVSNDKAIPGVAPKALLYSSAVGSPKTSGQPEECLATQYVAQQNGGDLRAINFSFGEPLDTDTKARAVLDGKALLTQCVDWSARVHDVVYVVAGNQGKGGIPIPTDNFNAVNVAYTTRRDSLFTKVDFPNLSDTPVGVARPLLDREINVGGRRSISILAPGANLNLYDLKGKVTRVSGTSFAAPHVTGSVALLQEFGDRQLKSRQPRWSTDARRHEVMKAVLLNSAEKIQDAGDGLRLGMSRTILAKNNTNWLDSDAYKDPKIPLHYQMGAGQLNVFRAYQQFSPGKWSGTAPTGDNKGVAPIAWDYSSVKASNYQDYVLEQPLQQGSFVSITLAWDRKVELKDSNKNGQYDIGEGFSDRGLNNLDIYLMRAEDNDTSKSIWSSQSDVDSVEHIFHKIPANGRYKIRVQFRQRVNDDTQPYALAWWSIPVKNK</sequence>
<dbReference type="STRING" id="1173022.Cri9333_4536"/>
<keyword evidence="2" id="KW-0645">Protease</keyword>
<comment type="similarity">
    <text evidence="1 5">Belongs to the peptidase S8 family.</text>
</comment>
<keyword evidence="3" id="KW-0378">Hydrolase</keyword>
<evidence type="ECO:0000256" key="1">
    <source>
        <dbReference type="ARBA" id="ARBA00011073"/>
    </source>
</evidence>
<dbReference type="SUPFAM" id="SSF49785">
    <property type="entry name" value="Galactose-binding domain-like"/>
    <property type="match status" value="1"/>
</dbReference>
<proteinExistence type="inferred from homology"/>
<dbReference type="PRINTS" id="PR00723">
    <property type="entry name" value="SUBTILISIN"/>
</dbReference>
<accession>K9W6D5</accession>
<keyword evidence="6" id="KW-0732">Signal</keyword>
<dbReference type="HOGENOM" id="CLU_505089_0_0_3"/>
<dbReference type="Gene3D" id="2.60.120.380">
    <property type="match status" value="1"/>
</dbReference>
<dbReference type="PROSITE" id="PS51892">
    <property type="entry name" value="SUBTILASE"/>
    <property type="match status" value="1"/>
</dbReference>
<feature type="chain" id="PRO_5003937223" evidence="6">
    <location>
        <begin position="29"/>
        <end position="541"/>
    </location>
</feature>
<dbReference type="AlphaFoldDB" id="K9W6D5"/>
<feature type="domain" description="Peptidase S8/S53" evidence="7">
    <location>
        <begin position="88"/>
        <end position="344"/>
    </location>
</feature>
<dbReference type="GO" id="GO:0004252">
    <property type="term" value="F:serine-type endopeptidase activity"/>
    <property type="evidence" value="ECO:0007669"/>
    <property type="project" value="InterPro"/>
</dbReference>
<keyword evidence="4" id="KW-0720">Serine protease</keyword>
<dbReference type="GO" id="GO:0006508">
    <property type="term" value="P:proteolysis"/>
    <property type="evidence" value="ECO:0007669"/>
    <property type="project" value="UniProtKB-KW"/>
</dbReference>
<dbReference type="SUPFAM" id="SSF52743">
    <property type="entry name" value="Subtilisin-like"/>
    <property type="match status" value="1"/>
</dbReference>
<dbReference type="PANTHER" id="PTHR43806:SF11">
    <property type="entry name" value="CEREVISIN-RELATED"/>
    <property type="match status" value="1"/>
</dbReference>
<dbReference type="KEGG" id="cep:Cri9333_4536"/>
<dbReference type="PATRIC" id="fig|1173022.3.peg.4899"/>
<evidence type="ECO:0000256" key="5">
    <source>
        <dbReference type="PROSITE-ProRule" id="PRU01240"/>
    </source>
</evidence>
<dbReference type="eggNOG" id="COG1404">
    <property type="taxonomic scope" value="Bacteria"/>
</dbReference>
<dbReference type="InterPro" id="IPR015500">
    <property type="entry name" value="Peptidase_S8_subtilisin-rel"/>
</dbReference>
<dbReference type="Proteomes" id="UP000010472">
    <property type="component" value="Chromosome"/>
</dbReference>
<dbReference type="InterPro" id="IPR050131">
    <property type="entry name" value="Peptidase_S8_subtilisin-like"/>
</dbReference>